<keyword evidence="1" id="KW-1133">Transmembrane helix</keyword>
<evidence type="ECO:0000313" key="4">
    <source>
        <dbReference type="Proteomes" id="UP000184063"/>
    </source>
</evidence>
<accession>A0A1M3TTM3</accession>
<proteinExistence type="predicted"/>
<organism evidence="3 4">
    <name type="scientific">Aspergillus luchuensis (strain CBS 106.47)</name>
    <dbReference type="NCBI Taxonomy" id="1137211"/>
    <lineage>
        <taxon>Eukaryota</taxon>
        <taxon>Fungi</taxon>
        <taxon>Dikarya</taxon>
        <taxon>Ascomycota</taxon>
        <taxon>Pezizomycotina</taxon>
        <taxon>Eurotiomycetes</taxon>
        <taxon>Eurotiomycetidae</taxon>
        <taxon>Eurotiales</taxon>
        <taxon>Aspergillaceae</taxon>
        <taxon>Aspergillus</taxon>
        <taxon>Aspergillus subgen. Circumdati</taxon>
    </lineage>
</organism>
<evidence type="ECO:0000256" key="2">
    <source>
        <dbReference type="SAM" id="SignalP"/>
    </source>
</evidence>
<dbReference type="AlphaFoldDB" id="A0A1M3TTM3"/>
<keyword evidence="1" id="KW-0472">Membrane</keyword>
<evidence type="ECO:0000313" key="3">
    <source>
        <dbReference type="EMBL" id="OJZ90159.1"/>
    </source>
</evidence>
<name>A0A1M3TTM3_ASPLC</name>
<keyword evidence="2" id="KW-0732">Signal</keyword>
<protein>
    <recommendedName>
        <fullName evidence="5">Mid2 domain-containing protein</fullName>
    </recommendedName>
</protein>
<dbReference type="EMBL" id="KV878238">
    <property type="protein sequence ID" value="OJZ90159.1"/>
    <property type="molecule type" value="Genomic_DNA"/>
</dbReference>
<evidence type="ECO:0000256" key="1">
    <source>
        <dbReference type="SAM" id="Phobius"/>
    </source>
</evidence>
<gene>
    <name evidence="3" type="ORF">ASPFODRAFT_79475</name>
</gene>
<keyword evidence="1" id="KW-0812">Transmembrane</keyword>
<sequence length="253" mass="26762">MMPITLGVFFLAKFGKSAAKTCYAPDGTPVEDDIYAPCIAIEGVESMCCRINDTNPDECRADGLQYTNMTGYAGYWRDFCTDETWDTPNCLSKSICNTTAGGNSSWTYYMTPCGGVDYCCGDDPSCCSGDKVFSIKDTLVTIGGVATTTVTAMSSAEVNGTSSGSSDESTKLAIGLGVSIPLTAIAGAMLGAGFFWGRKITQRKWLQATNHGGTAGPLLQLILQQGIVPNYHQSYPHEVSASQLSPTELPGGK</sequence>
<reference evidence="4" key="1">
    <citation type="journal article" date="2017" name="Genome Biol.">
        <title>Comparative genomics reveals high biological diversity and specific adaptations in the industrially and medically important fungal genus Aspergillus.</title>
        <authorList>
            <person name="de Vries R.P."/>
            <person name="Riley R."/>
            <person name="Wiebenga A."/>
            <person name="Aguilar-Osorio G."/>
            <person name="Amillis S."/>
            <person name="Uchima C.A."/>
            <person name="Anderluh G."/>
            <person name="Asadollahi M."/>
            <person name="Askin M."/>
            <person name="Barry K."/>
            <person name="Battaglia E."/>
            <person name="Bayram O."/>
            <person name="Benocci T."/>
            <person name="Braus-Stromeyer S.A."/>
            <person name="Caldana C."/>
            <person name="Canovas D."/>
            <person name="Cerqueira G.C."/>
            <person name="Chen F."/>
            <person name="Chen W."/>
            <person name="Choi C."/>
            <person name="Clum A."/>
            <person name="Dos Santos R.A."/>
            <person name="Damasio A.R."/>
            <person name="Diallinas G."/>
            <person name="Emri T."/>
            <person name="Fekete E."/>
            <person name="Flipphi M."/>
            <person name="Freyberg S."/>
            <person name="Gallo A."/>
            <person name="Gournas C."/>
            <person name="Habgood R."/>
            <person name="Hainaut M."/>
            <person name="Harispe M.L."/>
            <person name="Henrissat B."/>
            <person name="Hilden K.S."/>
            <person name="Hope R."/>
            <person name="Hossain A."/>
            <person name="Karabika E."/>
            <person name="Karaffa L."/>
            <person name="Karanyi Z."/>
            <person name="Krasevec N."/>
            <person name="Kuo A."/>
            <person name="Kusch H."/>
            <person name="LaButti K."/>
            <person name="Lagendijk E.L."/>
            <person name="Lapidus A."/>
            <person name="Levasseur A."/>
            <person name="Lindquist E."/>
            <person name="Lipzen A."/>
            <person name="Logrieco A.F."/>
            <person name="MacCabe A."/>
            <person name="Maekelae M.R."/>
            <person name="Malavazi I."/>
            <person name="Melin P."/>
            <person name="Meyer V."/>
            <person name="Mielnichuk N."/>
            <person name="Miskei M."/>
            <person name="Molnar A.P."/>
            <person name="Mule G."/>
            <person name="Ngan C.Y."/>
            <person name="Orejas M."/>
            <person name="Orosz E."/>
            <person name="Ouedraogo J.P."/>
            <person name="Overkamp K.M."/>
            <person name="Park H.-S."/>
            <person name="Perrone G."/>
            <person name="Piumi F."/>
            <person name="Punt P.J."/>
            <person name="Ram A.F."/>
            <person name="Ramon A."/>
            <person name="Rauscher S."/>
            <person name="Record E."/>
            <person name="Riano-Pachon D.M."/>
            <person name="Robert V."/>
            <person name="Roehrig J."/>
            <person name="Ruller R."/>
            <person name="Salamov A."/>
            <person name="Salih N.S."/>
            <person name="Samson R.A."/>
            <person name="Sandor E."/>
            <person name="Sanguinetti M."/>
            <person name="Schuetze T."/>
            <person name="Sepcic K."/>
            <person name="Shelest E."/>
            <person name="Sherlock G."/>
            <person name="Sophianopoulou V."/>
            <person name="Squina F.M."/>
            <person name="Sun H."/>
            <person name="Susca A."/>
            <person name="Todd R.B."/>
            <person name="Tsang A."/>
            <person name="Unkles S.E."/>
            <person name="van de Wiele N."/>
            <person name="van Rossen-Uffink D."/>
            <person name="Oliveira J.V."/>
            <person name="Vesth T.C."/>
            <person name="Visser J."/>
            <person name="Yu J.-H."/>
            <person name="Zhou M."/>
            <person name="Andersen M.R."/>
            <person name="Archer D.B."/>
            <person name="Baker S.E."/>
            <person name="Benoit I."/>
            <person name="Brakhage A.A."/>
            <person name="Braus G.H."/>
            <person name="Fischer R."/>
            <person name="Frisvad J.C."/>
            <person name="Goldman G.H."/>
            <person name="Houbraken J."/>
            <person name="Oakley B."/>
            <person name="Pocsi I."/>
            <person name="Scazzocchio C."/>
            <person name="Seiboth B."/>
            <person name="vanKuyk P.A."/>
            <person name="Wortman J."/>
            <person name="Dyer P.S."/>
            <person name="Grigoriev I.V."/>
        </authorList>
    </citation>
    <scope>NUCLEOTIDE SEQUENCE [LARGE SCALE GENOMIC DNA]</scope>
    <source>
        <strain evidence="4">CBS 106.47</strain>
    </source>
</reference>
<feature type="transmembrane region" description="Helical" evidence="1">
    <location>
        <begin position="172"/>
        <end position="196"/>
    </location>
</feature>
<evidence type="ECO:0008006" key="5">
    <source>
        <dbReference type="Google" id="ProtNLM"/>
    </source>
</evidence>
<dbReference type="OrthoDB" id="5215637at2759"/>
<feature type="chain" id="PRO_5012228751" description="Mid2 domain-containing protein" evidence="2">
    <location>
        <begin position="20"/>
        <end position="253"/>
    </location>
</feature>
<feature type="signal peptide" evidence="2">
    <location>
        <begin position="1"/>
        <end position="19"/>
    </location>
</feature>
<dbReference type="VEuPathDB" id="FungiDB:ASPFODRAFT_79475"/>
<dbReference type="Proteomes" id="UP000184063">
    <property type="component" value="Unassembled WGS sequence"/>
</dbReference>